<keyword evidence="4" id="KW-0143">Chaperone</keyword>
<keyword evidence="5" id="KW-0282">Flagellum</keyword>
<comment type="similarity">
    <text evidence="4">Belongs to the FliW family.</text>
</comment>
<comment type="subcellular location">
    <subcellularLocation>
        <location evidence="4">Cytoplasm</location>
    </subcellularLocation>
</comment>
<dbReference type="Pfam" id="PF02623">
    <property type="entry name" value="FliW"/>
    <property type="match status" value="1"/>
</dbReference>
<evidence type="ECO:0000256" key="3">
    <source>
        <dbReference type="ARBA" id="ARBA00022845"/>
    </source>
</evidence>
<keyword evidence="6" id="KW-1185">Reference proteome</keyword>
<accession>A0ABV5ARS2</accession>
<proteinExistence type="inferred from homology"/>
<name>A0ABV5ARS2_9BACL</name>
<dbReference type="PANTHER" id="PTHR39190">
    <property type="entry name" value="FLAGELLAR ASSEMBLY FACTOR FLIW"/>
    <property type="match status" value="1"/>
</dbReference>
<dbReference type="PANTHER" id="PTHR39190:SF1">
    <property type="entry name" value="FLAGELLAR ASSEMBLY FACTOR FLIW"/>
    <property type="match status" value="1"/>
</dbReference>
<dbReference type="SUPFAM" id="SSF141457">
    <property type="entry name" value="BH3618-like"/>
    <property type="match status" value="1"/>
</dbReference>
<dbReference type="EMBL" id="JBHHMI010000005">
    <property type="protein sequence ID" value="MFB5266727.1"/>
    <property type="molecule type" value="Genomic_DNA"/>
</dbReference>
<dbReference type="HAMAP" id="MF_01185">
    <property type="entry name" value="FliW"/>
    <property type="match status" value="1"/>
</dbReference>
<dbReference type="Gene3D" id="2.30.290.10">
    <property type="entry name" value="BH3618-like"/>
    <property type="match status" value="1"/>
</dbReference>
<keyword evidence="3 4" id="KW-0810">Translation regulation</keyword>
<evidence type="ECO:0000256" key="1">
    <source>
        <dbReference type="ARBA" id="ARBA00022490"/>
    </source>
</evidence>
<gene>
    <name evidence="4" type="primary">fliW</name>
    <name evidence="5" type="ORF">ACE41H_08000</name>
</gene>
<dbReference type="InterPro" id="IPR003775">
    <property type="entry name" value="Flagellar_assembly_factor_FliW"/>
</dbReference>
<comment type="subunit">
    <text evidence="4">Interacts with translational regulator CsrA and flagellin(s).</text>
</comment>
<evidence type="ECO:0000313" key="6">
    <source>
        <dbReference type="Proteomes" id="UP001580346"/>
    </source>
</evidence>
<keyword evidence="5" id="KW-0966">Cell projection</keyword>
<organism evidence="5 6">
    <name type="scientific">Paenibacillus enshidis</name>
    <dbReference type="NCBI Taxonomy" id="1458439"/>
    <lineage>
        <taxon>Bacteria</taxon>
        <taxon>Bacillati</taxon>
        <taxon>Bacillota</taxon>
        <taxon>Bacilli</taxon>
        <taxon>Bacillales</taxon>
        <taxon>Paenibacillaceae</taxon>
        <taxon>Paenibacillus</taxon>
    </lineage>
</organism>
<dbReference type="RefSeq" id="WP_375354612.1">
    <property type="nucleotide sequence ID" value="NZ_JBHHMI010000005.1"/>
</dbReference>
<dbReference type="InterPro" id="IPR024046">
    <property type="entry name" value="Flagellar_assmbl_FliW_dom_sf"/>
</dbReference>
<comment type="caution">
    <text evidence="5">The sequence shown here is derived from an EMBL/GenBank/DDBJ whole genome shotgun (WGS) entry which is preliminary data.</text>
</comment>
<evidence type="ECO:0000256" key="4">
    <source>
        <dbReference type="HAMAP-Rule" id="MF_01185"/>
    </source>
</evidence>
<keyword evidence="2 4" id="KW-1005">Bacterial flagellum biogenesis</keyword>
<sequence>MSPTQNIFHFPKGLPGFEELHEFYLQAHNELFSLLSAVDQPAVSFITVNPFDFHANYEFELSDDTIEELGIQNESQVAVRCIVTWHSQQSLTTVNLLAPIIFNTETRTGKQVVLQNTNYATKHPLWNPPVSDEMDGEG</sequence>
<evidence type="ECO:0000313" key="5">
    <source>
        <dbReference type="EMBL" id="MFB5266727.1"/>
    </source>
</evidence>
<comment type="function">
    <text evidence="4">Acts as an anti-CsrA protein, binds CsrA and prevents it from repressing translation of its target genes, one of which is flagellin. Binds to flagellin and participates in the assembly of the flagellum.</text>
</comment>
<keyword evidence="1 4" id="KW-0963">Cytoplasm</keyword>
<reference evidence="5 6" key="1">
    <citation type="submission" date="2024-09" db="EMBL/GenBank/DDBJ databases">
        <title>Paenibacillus zeirhizospherea sp. nov., isolated from surface of the maize (Zea mays) roots in a horticulture field, Hungary.</title>
        <authorList>
            <person name="Marton D."/>
            <person name="Farkas M."/>
            <person name="Bedics A."/>
            <person name="Toth E."/>
            <person name="Tancsics A."/>
            <person name="Boka K."/>
            <person name="Maroti G."/>
            <person name="Kriszt B."/>
            <person name="Cserhati M."/>
        </authorList>
    </citation>
    <scope>NUCLEOTIDE SEQUENCE [LARGE SCALE GENOMIC DNA]</scope>
    <source>
        <strain evidence="5 6">KCTC 33519</strain>
    </source>
</reference>
<evidence type="ECO:0000256" key="2">
    <source>
        <dbReference type="ARBA" id="ARBA00022795"/>
    </source>
</evidence>
<dbReference type="Proteomes" id="UP001580346">
    <property type="component" value="Unassembled WGS sequence"/>
</dbReference>
<keyword evidence="5" id="KW-0969">Cilium</keyword>
<protein>
    <recommendedName>
        <fullName evidence="4">Flagellar assembly factor FliW</fullName>
    </recommendedName>
</protein>